<name>A0A645FZQ8_9ZZZZ</name>
<comment type="caution">
    <text evidence="1">The sequence shown here is derived from an EMBL/GenBank/DDBJ whole genome shotgun (WGS) entry which is preliminary data.</text>
</comment>
<accession>A0A645FZQ8</accession>
<protein>
    <submittedName>
        <fullName evidence="1">Uncharacterized protein</fullName>
    </submittedName>
</protein>
<dbReference type="AlphaFoldDB" id="A0A645FZQ8"/>
<gene>
    <name evidence="1" type="ORF">SDC9_167417</name>
</gene>
<dbReference type="EMBL" id="VSSQ01067696">
    <property type="protein sequence ID" value="MPN20041.1"/>
    <property type="molecule type" value="Genomic_DNA"/>
</dbReference>
<sequence>MHYLDFCAVEIWQLAFALVFCTLDSSAAESIAAVAAAVAAASYVNVPNKHFLRLAHKSILPHRIKREVRVEELMICGNILSNRVILYFL</sequence>
<proteinExistence type="predicted"/>
<organism evidence="1">
    <name type="scientific">bioreactor metagenome</name>
    <dbReference type="NCBI Taxonomy" id="1076179"/>
    <lineage>
        <taxon>unclassified sequences</taxon>
        <taxon>metagenomes</taxon>
        <taxon>ecological metagenomes</taxon>
    </lineage>
</organism>
<reference evidence="1" key="1">
    <citation type="submission" date="2019-08" db="EMBL/GenBank/DDBJ databases">
        <authorList>
            <person name="Kucharzyk K."/>
            <person name="Murdoch R.W."/>
            <person name="Higgins S."/>
            <person name="Loffler F."/>
        </authorList>
    </citation>
    <scope>NUCLEOTIDE SEQUENCE</scope>
</reference>
<evidence type="ECO:0000313" key="1">
    <source>
        <dbReference type="EMBL" id="MPN20041.1"/>
    </source>
</evidence>